<evidence type="ECO:0000256" key="12">
    <source>
        <dbReference type="ARBA" id="ARBA00023136"/>
    </source>
</evidence>
<comment type="caution">
    <text evidence="16">The sequence shown here is derived from an EMBL/GenBank/DDBJ whole genome shotgun (WGS) entry which is preliminary data.</text>
</comment>
<keyword evidence="9 14" id="KW-1133">Transmembrane helix</keyword>
<evidence type="ECO:0000256" key="9">
    <source>
        <dbReference type="ARBA" id="ARBA00022989"/>
    </source>
</evidence>
<keyword evidence="17" id="KW-1185">Reference proteome</keyword>
<dbReference type="PANTHER" id="PTHR12863:SF1">
    <property type="entry name" value="FATTY ACID 2-HYDROXYLASE"/>
    <property type="match status" value="1"/>
</dbReference>
<keyword evidence="5" id="KW-0479">Metal-binding</keyword>
<evidence type="ECO:0000256" key="2">
    <source>
        <dbReference type="ARBA" id="ARBA00004477"/>
    </source>
</evidence>
<evidence type="ECO:0000256" key="13">
    <source>
        <dbReference type="ARBA" id="ARBA00023160"/>
    </source>
</evidence>
<keyword evidence="4 14" id="KW-0812">Transmembrane</keyword>
<proteinExistence type="predicted"/>
<comment type="subcellular location">
    <subcellularLocation>
        <location evidence="2">Endoplasmic reticulum membrane</location>
        <topology evidence="2">Multi-pass membrane protein</topology>
    </subcellularLocation>
</comment>
<evidence type="ECO:0000256" key="7">
    <source>
        <dbReference type="ARBA" id="ARBA00022832"/>
    </source>
</evidence>
<evidence type="ECO:0000313" key="16">
    <source>
        <dbReference type="EMBL" id="MEN7538119.1"/>
    </source>
</evidence>
<evidence type="ECO:0000256" key="6">
    <source>
        <dbReference type="ARBA" id="ARBA00022824"/>
    </source>
</evidence>
<evidence type="ECO:0000256" key="5">
    <source>
        <dbReference type="ARBA" id="ARBA00022723"/>
    </source>
</evidence>
<sequence>MPTPDDNPNRLVLFENQALEKLTVISVRWFALVWSVLLPLIALAGWGYVSALEGLALVGLGLLLWTLFEYFAHRHLFHWDTSWKLAQQLVFVIHGNHHEQPRDLLRNLMPPIISVPVGLLVWALLFALIGHAGTWVLLGFMGGYVLYDITHYACHQWPMRSGLGRMLKRHHMRHHFNDEAGNFSITALFWDRVFGTHVDRVGRKKVANAEPLRAGDASE</sequence>
<keyword evidence="7" id="KW-0276">Fatty acid metabolism</keyword>
<keyword evidence="13" id="KW-0275">Fatty acid biosynthesis</keyword>
<feature type="transmembrane region" description="Helical" evidence="14">
    <location>
        <begin position="108"/>
        <end position="129"/>
    </location>
</feature>
<evidence type="ECO:0000256" key="11">
    <source>
        <dbReference type="ARBA" id="ARBA00023098"/>
    </source>
</evidence>
<keyword evidence="11" id="KW-0443">Lipid metabolism</keyword>
<feature type="transmembrane region" description="Helical" evidence="14">
    <location>
        <begin position="55"/>
        <end position="72"/>
    </location>
</feature>
<dbReference type="InterPro" id="IPR006694">
    <property type="entry name" value="Fatty_acid_hydroxylase"/>
</dbReference>
<protein>
    <submittedName>
        <fullName evidence="16">Sterol desaturase family protein</fullName>
    </submittedName>
</protein>
<dbReference type="Pfam" id="PF04116">
    <property type="entry name" value="FA_hydroxylase"/>
    <property type="match status" value="1"/>
</dbReference>
<keyword evidence="3" id="KW-0444">Lipid biosynthesis</keyword>
<evidence type="ECO:0000256" key="14">
    <source>
        <dbReference type="SAM" id="Phobius"/>
    </source>
</evidence>
<dbReference type="EMBL" id="JBDLBR010000004">
    <property type="protein sequence ID" value="MEN7538119.1"/>
    <property type="molecule type" value="Genomic_DNA"/>
</dbReference>
<evidence type="ECO:0000256" key="10">
    <source>
        <dbReference type="ARBA" id="ARBA00023002"/>
    </source>
</evidence>
<evidence type="ECO:0000313" key="17">
    <source>
        <dbReference type="Proteomes" id="UP001484535"/>
    </source>
</evidence>
<evidence type="ECO:0000256" key="8">
    <source>
        <dbReference type="ARBA" id="ARBA00022833"/>
    </source>
</evidence>
<keyword evidence="6" id="KW-0256">Endoplasmic reticulum</keyword>
<feature type="transmembrane region" description="Helical" evidence="14">
    <location>
        <begin position="29"/>
        <end position="49"/>
    </location>
</feature>
<evidence type="ECO:0000256" key="1">
    <source>
        <dbReference type="ARBA" id="ARBA00001947"/>
    </source>
</evidence>
<dbReference type="Proteomes" id="UP001484535">
    <property type="component" value="Unassembled WGS sequence"/>
</dbReference>
<name>A0ABV0CZ26_9SPHN</name>
<feature type="domain" description="Fatty acid hydroxylase" evidence="15">
    <location>
        <begin position="60"/>
        <end position="196"/>
    </location>
</feature>
<evidence type="ECO:0000256" key="4">
    <source>
        <dbReference type="ARBA" id="ARBA00022692"/>
    </source>
</evidence>
<evidence type="ECO:0000259" key="15">
    <source>
        <dbReference type="Pfam" id="PF04116"/>
    </source>
</evidence>
<reference evidence="16 17" key="1">
    <citation type="submission" date="2024-05" db="EMBL/GenBank/DDBJ databases">
        <authorList>
            <person name="Park S."/>
        </authorList>
    </citation>
    <scope>NUCLEOTIDE SEQUENCE [LARGE SCALE GENOMIC DNA]</scope>
    <source>
        <strain evidence="16 17">DGU5</strain>
    </source>
</reference>
<keyword evidence="12 14" id="KW-0472">Membrane</keyword>
<organism evidence="16 17">
    <name type="scientific">Aurantiacibacter flavus</name>
    <dbReference type="NCBI Taxonomy" id="3145232"/>
    <lineage>
        <taxon>Bacteria</taxon>
        <taxon>Pseudomonadati</taxon>
        <taxon>Pseudomonadota</taxon>
        <taxon>Alphaproteobacteria</taxon>
        <taxon>Sphingomonadales</taxon>
        <taxon>Erythrobacteraceae</taxon>
        <taxon>Aurantiacibacter</taxon>
    </lineage>
</organism>
<accession>A0ABV0CZ26</accession>
<dbReference type="InterPro" id="IPR014430">
    <property type="entry name" value="Scs7"/>
</dbReference>
<comment type="cofactor">
    <cofactor evidence="1">
        <name>Zn(2+)</name>
        <dbReference type="ChEBI" id="CHEBI:29105"/>
    </cofactor>
</comment>
<dbReference type="RefSeq" id="WP_346785573.1">
    <property type="nucleotide sequence ID" value="NZ_JBDLBR010000004.1"/>
</dbReference>
<keyword evidence="10" id="KW-0560">Oxidoreductase</keyword>
<dbReference type="PANTHER" id="PTHR12863">
    <property type="entry name" value="FATTY ACID HYDROXYLASE"/>
    <property type="match status" value="1"/>
</dbReference>
<keyword evidence="8" id="KW-0862">Zinc</keyword>
<evidence type="ECO:0000256" key="3">
    <source>
        <dbReference type="ARBA" id="ARBA00022516"/>
    </source>
</evidence>
<gene>
    <name evidence="16" type="ORF">ABDJ38_13125</name>
</gene>